<keyword evidence="5" id="KW-0460">Magnesium</keyword>
<comment type="cofactor">
    <cofactor evidence="5">
        <name>Mg(2+)</name>
        <dbReference type="ChEBI" id="CHEBI:18420"/>
    </cofactor>
</comment>
<dbReference type="InterPro" id="IPR024185">
    <property type="entry name" value="FTHF_cligase-like_sf"/>
</dbReference>
<dbReference type="NCBIfam" id="TIGR02727">
    <property type="entry name" value="MTHFS_bact"/>
    <property type="match status" value="1"/>
</dbReference>
<dbReference type="EMBL" id="FZMO01000323">
    <property type="protein sequence ID" value="SNQ49926.1"/>
    <property type="molecule type" value="Genomic_DNA"/>
</dbReference>
<gene>
    <name evidence="7" type="ORF">FRACA_390039</name>
</gene>
<evidence type="ECO:0000313" key="7">
    <source>
        <dbReference type="EMBL" id="SNQ49926.1"/>
    </source>
</evidence>
<name>A0A2I2KW97_9ACTN</name>
<dbReference type="GO" id="GO:0009396">
    <property type="term" value="P:folic acid-containing compound biosynthetic process"/>
    <property type="evidence" value="ECO:0007669"/>
    <property type="project" value="TreeGrafter"/>
</dbReference>
<keyword evidence="7" id="KW-0436">Ligase</keyword>
<evidence type="ECO:0000256" key="1">
    <source>
        <dbReference type="ARBA" id="ARBA00010638"/>
    </source>
</evidence>
<dbReference type="RefSeq" id="WP_165818534.1">
    <property type="nucleotide sequence ID" value="NZ_FZMO01000323.1"/>
</dbReference>
<evidence type="ECO:0000256" key="3">
    <source>
        <dbReference type="ARBA" id="ARBA00022840"/>
    </source>
</evidence>
<dbReference type="PANTHER" id="PTHR23407:SF1">
    <property type="entry name" value="5-FORMYLTETRAHYDROFOLATE CYCLO-LIGASE"/>
    <property type="match status" value="1"/>
</dbReference>
<evidence type="ECO:0000313" key="8">
    <source>
        <dbReference type="Proteomes" id="UP000234331"/>
    </source>
</evidence>
<feature type="binding site" evidence="4">
    <location>
        <begin position="157"/>
        <end position="165"/>
    </location>
    <ligand>
        <name>ATP</name>
        <dbReference type="ChEBI" id="CHEBI:30616"/>
    </ligand>
</feature>
<reference evidence="7 8" key="1">
    <citation type="submission" date="2017-06" db="EMBL/GenBank/DDBJ databases">
        <authorList>
            <person name="Kim H.J."/>
            <person name="Triplett B.A."/>
        </authorList>
    </citation>
    <scope>NUCLEOTIDE SEQUENCE [LARGE SCALE GENOMIC DNA]</scope>
    <source>
        <strain evidence="7">FRACA_ARgP5</strain>
    </source>
</reference>
<organism evidence="7 8">
    <name type="scientific">Frankia canadensis</name>
    <dbReference type="NCBI Taxonomy" id="1836972"/>
    <lineage>
        <taxon>Bacteria</taxon>
        <taxon>Bacillati</taxon>
        <taxon>Actinomycetota</taxon>
        <taxon>Actinomycetes</taxon>
        <taxon>Frankiales</taxon>
        <taxon>Frankiaceae</taxon>
        <taxon>Frankia</taxon>
    </lineage>
</organism>
<dbReference type="Gene3D" id="3.40.50.10420">
    <property type="entry name" value="NagB/RpiA/CoA transferase-like"/>
    <property type="match status" value="1"/>
</dbReference>
<proteinExistence type="inferred from homology"/>
<dbReference type="GO" id="GO:0046872">
    <property type="term" value="F:metal ion binding"/>
    <property type="evidence" value="ECO:0007669"/>
    <property type="project" value="UniProtKB-KW"/>
</dbReference>
<accession>A0A2I2KW97</accession>
<dbReference type="AlphaFoldDB" id="A0A2I2KW97"/>
<comment type="catalytic activity">
    <reaction evidence="5">
        <text>(6S)-5-formyl-5,6,7,8-tetrahydrofolate + ATP = (6R)-5,10-methenyltetrahydrofolate + ADP + phosphate</text>
        <dbReference type="Rhea" id="RHEA:10488"/>
        <dbReference type="ChEBI" id="CHEBI:30616"/>
        <dbReference type="ChEBI" id="CHEBI:43474"/>
        <dbReference type="ChEBI" id="CHEBI:57455"/>
        <dbReference type="ChEBI" id="CHEBI:57457"/>
        <dbReference type="ChEBI" id="CHEBI:456216"/>
        <dbReference type="EC" id="6.3.3.2"/>
    </reaction>
</comment>
<keyword evidence="3 4" id="KW-0067">ATP-binding</keyword>
<keyword evidence="5" id="KW-0479">Metal-binding</keyword>
<feature type="region of interest" description="Disordered" evidence="6">
    <location>
        <begin position="1"/>
        <end position="23"/>
    </location>
</feature>
<sequence length="227" mass="24135">MQGRQEPPDELPPELRARARPPLGTDKARLRARLLAQRRACQAVANPTWPRSAPGSLATRILSIPEITDARCVAAYVGLPGEPDLGDLLARLLARGTRVLLPVLRADLDLDFREHVGTLVPGALGTREPPPAAAPGDIGEAQALIIPALAVDRAGRRLGRGGGSYDRALVRAATGAAVIAVVYDQELLERVPAEPHDRSVTIVVTPSRTLRCEPSDGTREHPGPPTS</sequence>
<dbReference type="InterPro" id="IPR002698">
    <property type="entry name" value="FTHF_cligase"/>
</dbReference>
<dbReference type="GO" id="GO:0030272">
    <property type="term" value="F:5-formyltetrahydrofolate cyclo-ligase activity"/>
    <property type="evidence" value="ECO:0007669"/>
    <property type="project" value="UniProtKB-EC"/>
</dbReference>
<comment type="similarity">
    <text evidence="1 5">Belongs to the 5-formyltetrahydrofolate cyclo-ligase family.</text>
</comment>
<evidence type="ECO:0000256" key="4">
    <source>
        <dbReference type="PIRSR" id="PIRSR006806-1"/>
    </source>
</evidence>
<dbReference type="GO" id="GO:0035999">
    <property type="term" value="P:tetrahydrofolate interconversion"/>
    <property type="evidence" value="ECO:0007669"/>
    <property type="project" value="TreeGrafter"/>
</dbReference>
<protein>
    <recommendedName>
        <fullName evidence="5">5-formyltetrahydrofolate cyclo-ligase</fullName>
        <ecNumber evidence="5">6.3.3.2</ecNumber>
    </recommendedName>
</protein>
<dbReference type="EC" id="6.3.3.2" evidence="5"/>
<dbReference type="GO" id="GO:0005524">
    <property type="term" value="F:ATP binding"/>
    <property type="evidence" value="ECO:0007669"/>
    <property type="project" value="UniProtKB-KW"/>
</dbReference>
<dbReference type="InterPro" id="IPR037171">
    <property type="entry name" value="NagB/RpiA_transferase-like"/>
</dbReference>
<keyword evidence="2 4" id="KW-0547">Nucleotide-binding</keyword>
<evidence type="ECO:0000256" key="6">
    <source>
        <dbReference type="SAM" id="MobiDB-lite"/>
    </source>
</evidence>
<dbReference type="PANTHER" id="PTHR23407">
    <property type="entry name" value="ATPASE INHIBITOR/5-FORMYLTETRAHYDROFOLATE CYCLO-LIGASE"/>
    <property type="match status" value="1"/>
</dbReference>
<dbReference type="Proteomes" id="UP000234331">
    <property type="component" value="Unassembled WGS sequence"/>
</dbReference>
<keyword evidence="8" id="KW-1185">Reference proteome</keyword>
<dbReference type="SUPFAM" id="SSF100950">
    <property type="entry name" value="NagB/RpiA/CoA transferase-like"/>
    <property type="match status" value="1"/>
</dbReference>
<evidence type="ECO:0000256" key="5">
    <source>
        <dbReference type="RuleBase" id="RU361279"/>
    </source>
</evidence>
<feature type="binding site" evidence="4">
    <location>
        <position position="77"/>
    </location>
    <ligand>
        <name>substrate</name>
    </ligand>
</feature>
<feature type="binding site" evidence="4">
    <location>
        <position position="82"/>
    </location>
    <ligand>
        <name>substrate</name>
    </ligand>
</feature>
<feature type="binding site" evidence="4">
    <location>
        <begin position="27"/>
        <end position="31"/>
    </location>
    <ligand>
        <name>ATP</name>
        <dbReference type="ChEBI" id="CHEBI:30616"/>
    </ligand>
</feature>
<dbReference type="PIRSF" id="PIRSF006806">
    <property type="entry name" value="FTHF_cligase"/>
    <property type="match status" value="1"/>
</dbReference>
<evidence type="ECO:0000256" key="2">
    <source>
        <dbReference type="ARBA" id="ARBA00022741"/>
    </source>
</evidence>
<dbReference type="Pfam" id="PF01812">
    <property type="entry name" value="5-FTHF_cyc-lig"/>
    <property type="match status" value="1"/>
</dbReference>